<feature type="signal peptide" evidence="1">
    <location>
        <begin position="1"/>
        <end position="18"/>
    </location>
</feature>
<gene>
    <name evidence="2" type="ORF">Q8A70_23925</name>
</gene>
<dbReference type="EMBL" id="JAUYVI010000007">
    <property type="protein sequence ID" value="MDQ7250758.1"/>
    <property type="molecule type" value="Genomic_DNA"/>
</dbReference>
<sequence length="54" mass="5720">MRKTILCLVTLGGLFLLGACTEMNSCTGNGYLSPEYCTGTLHPNAGPYGSLHNK</sequence>
<name>A0ABU0YSR9_9PROT</name>
<comment type="caution">
    <text evidence="2">The sequence shown here is derived from an EMBL/GenBank/DDBJ whole genome shotgun (WGS) entry which is preliminary data.</text>
</comment>
<reference evidence="3" key="1">
    <citation type="submission" date="2023-08" db="EMBL/GenBank/DDBJ databases">
        <title>Rhodospirillaceae gen. nov., a novel taxon isolated from the Yangtze River Yuezi River estuary sludge.</title>
        <authorList>
            <person name="Ruan L."/>
        </authorList>
    </citation>
    <scope>NUCLEOTIDE SEQUENCE [LARGE SCALE GENOMIC DNA]</scope>
    <source>
        <strain evidence="3">R-7</strain>
    </source>
</reference>
<evidence type="ECO:0000313" key="2">
    <source>
        <dbReference type="EMBL" id="MDQ7250758.1"/>
    </source>
</evidence>
<accession>A0ABU0YSR9</accession>
<organism evidence="2 3">
    <name type="scientific">Dongia sedimenti</name>
    <dbReference type="NCBI Taxonomy" id="3064282"/>
    <lineage>
        <taxon>Bacteria</taxon>
        <taxon>Pseudomonadati</taxon>
        <taxon>Pseudomonadota</taxon>
        <taxon>Alphaproteobacteria</taxon>
        <taxon>Rhodospirillales</taxon>
        <taxon>Dongiaceae</taxon>
        <taxon>Dongia</taxon>
    </lineage>
</organism>
<feature type="chain" id="PRO_5045999436" description="Lipoprotein" evidence="1">
    <location>
        <begin position="19"/>
        <end position="54"/>
    </location>
</feature>
<proteinExistence type="predicted"/>
<evidence type="ECO:0008006" key="4">
    <source>
        <dbReference type="Google" id="ProtNLM"/>
    </source>
</evidence>
<evidence type="ECO:0000313" key="3">
    <source>
        <dbReference type="Proteomes" id="UP001230156"/>
    </source>
</evidence>
<dbReference type="RefSeq" id="WP_379960438.1">
    <property type="nucleotide sequence ID" value="NZ_JAUYVI010000007.1"/>
</dbReference>
<dbReference type="Proteomes" id="UP001230156">
    <property type="component" value="Unassembled WGS sequence"/>
</dbReference>
<evidence type="ECO:0000256" key="1">
    <source>
        <dbReference type="SAM" id="SignalP"/>
    </source>
</evidence>
<protein>
    <recommendedName>
        <fullName evidence="4">Lipoprotein</fullName>
    </recommendedName>
</protein>
<dbReference type="PROSITE" id="PS51257">
    <property type="entry name" value="PROKAR_LIPOPROTEIN"/>
    <property type="match status" value="1"/>
</dbReference>
<keyword evidence="3" id="KW-1185">Reference proteome</keyword>
<keyword evidence="1" id="KW-0732">Signal</keyword>